<dbReference type="InterPro" id="IPR029058">
    <property type="entry name" value="AB_hydrolase_fold"/>
</dbReference>
<feature type="domain" description="Xaa-Pro dipeptidyl-peptidase C-terminal" evidence="3">
    <location>
        <begin position="263"/>
        <end position="507"/>
    </location>
</feature>
<dbReference type="InterPro" id="IPR005674">
    <property type="entry name" value="CocE/Ser_esterase"/>
</dbReference>
<keyword evidence="1 4" id="KW-0378">Hydrolase</keyword>
<dbReference type="SUPFAM" id="SSF53474">
    <property type="entry name" value="alpha/beta-Hydrolases"/>
    <property type="match status" value="1"/>
</dbReference>
<dbReference type="Gene3D" id="3.40.50.1820">
    <property type="entry name" value="alpha/beta hydrolase"/>
    <property type="match status" value="2"/>
</dbReference>
<dbReference type="Proteomes" id="UP000326950">
    <property type="component" value="Unassembled WGS sequence"/>
</dbReference>
<dbReference type="PANTHER" id="PTHR43056">
    <property type="entry name" value="PEPTIDASE S9 PROLYL OLIGOPEPTIDASE"/>
    <property type="match status" value="1"/>
</dbReference>
<dbReference type="Pfam" id="PF08530">
    <property type="entry name" value="PepX_C"/>
    <property type="match status" value="1"/>
</dbReference>
<dbReference type="InterPro" id="IPR013736">
    <property type="entry name" value="Xaa-Pro_dipept_C"/>
</dbReference>
<organism evidence="4 5">
    <name type="scientific">Aspergillus tamarii</name>
    <dbReference type="NCBI Taxonomy" id="41984"/>
    <lineage>
        <taxon>Eukaryota</taxon>
        <taxon>Fungi</taxon>
        <taxon>Dikarya</taxon>
        <taxon>Ascomycota</taxon>
        <taxon>Pezizomycotina</taxon>
        <taxon>Eurotiomycetes</taxon>
        <taxon>Eurotiomycetidae</taxon>
        <taxon>Eurotiales</taxon>
        <taxon>Aspergillaceae</taxon>
        <taxon>Aspergillus</taxon>
        <taxon>Aspergillus subgen. Circumdati</taxon>
    </lineage>
</organism>
<dbReference type="InterPro" id="IPR050585">
    <property type="entry name" value="Xaa-Pro_dipeptidyl-ppase/CocE"/>
</dbReference>
<dbReference type="NCBIfam" id="TIGR00976">
    <property type="entry name" value="CocE_NonD"/>
    <property type="match status" value="1"/>
</dbReference>
<protein>
    <submittedName>
        <fullName evidence="4">Alpha/beta-hydrolase</fullName>
    </submittedName>
</protein>
<dbReference type="OrthoDB" id="2578740at2759"/>
<evidence type="ECO:0000256" key="1">
    <source>
        <dbReference type="ARBA" id="ARBA00022801"/>
    </source>
</evidence>
<sequence>MPSQLGPPLTPLKRPVNLPEISDSRYDGPETCTNILPEGYRKSPDGAPFRTATIFEKDISIALRDGNQIRADVFRPSSTEHPVPALLAWSPYGKSGRGHFRLDIVPGRVGIPQNRLSGFEKFEAPDLAEWTARGYAIVNVDPRGVYDSDGDIHWFGSADGRDGYDVRGGSDVYRELLCRGGVPQAAFWKFLADGFIDYWEDKRAQVGRIKVPVYALASYSTFLHTMGSFRGFEEIQHENKWLRVHPTQEWHDLYQPNTNDELQQFFDRYTKGIQNGWDEVSRVRVSLLRFNKDPIINIPFEDWPVPSTEYKTFFLSDNGSLSTVTPHQEDSVSYQSDVKSLQMSSDIEEVSFQYTFTQPTYVVGCARAVLYMSCQDHDDMDAFVQLRKADEEGRLLENINIPLEDSQVDSSDVEKVNPLIYLGPSGVLRASYRDIDWKLSKPYWIVKMDIGIWQTGIAFDAGEKISLKVSGHNMILAEFPRLRGALPNYNVGRHHIHFGSSNQSHLLFPLVEVPHDVNIRPV</sequence>
<evidence type="ECO:0000256" key="2">
    <source>
        <dbReference type="SAM" id="MobiDB-lite"/>
    </source>
</evidence>
<dbReference type="EMBL" id="ML738664">
    <property type="protein sequence ID" value="KAE8160023.1"/>
    <property type="molecule type" value="Genomic_DNA"/>
</dbReference>
<proteinExistence type="predicted"/>
<evidence type="ECO:0000313" key="5">
    <source>
        <dbReference type="Proteomes" id="UP000326950"/>
    </source>
</evidence>
<evidence type="ECO:0000313" key="4">
    <source>
        <dbReference type="EMBL" id="KAE8160023.1"/>
    </source>
</evidence>
<keyword evidence="5" id="KW-1185">Reference proteome</keyword>
<dbReference type="Pfam" id="PF02129">
    <property type="entry name" value="Peptidase_S15"/>
    <property type="match status" value="1"/>
</dbReference>
<dbReference type="SMART" id="SM00939">
    <property type="entry name" value="PepX_C"/>
    <property type="match status" value="1"/>
</dbReference>
<dbReference type="InterPro" id="IPR008979">
    <property type="entry name" value="Galactose-bd-like_sf"/>
</dbReference>
<name>A0A5N6UNK0_ASPTM</name>
<gene>
    <name evidence="4" type="ORF">BDV40DRAFT_314276</name>
</gene>
<dbReference type="Gene3D" id="2.60.120.260">
    <property type="entry name" value="Galactose-binding domain-like"/>
    <property type="match status" value="1"/>
</dbReference>
<dbReference type="GO" id="GO:0008239">
    <property type="term" value="F:dipeptidyl-peptidase activity"/>
    <property type="evidence" value="ECO:0007669"/>
    <property type="project" value="InterPro"/>
</dbReference>
<dbReference type="AlphaFoldDB" id="A0A5N6UNK0"/>
<dbReference type="InterPro" id="IPR000383">
    <property type="entry name" value="Xaa-Pro-like_dom"/>
</dbReference>
<feature type="region of interest" description="Disordered" evidence="2">
    <location>
        <begin position="1"/>
        <end position="28"/>
    </location>
</feature>
<dbReference type="SUPFAM" id="SSF49785">
    <property type="entry name" value="Galactose-binding domain-like"/>
    <property type="match status" value="1"/>
</dbReference>
<reference evidence="4 5" key="1">
    <citation type="submission" date="2019-04" db="EMBL/GenBank/DDBJ databases">
        <title>Friends and foes A comparative genomics study of 23 Aspergillus species from section Flavi.</title>
        <authorList>
            <consortium name="DOE Joint Genome Institute"/>
            <person name="Kjaerbolling I."/>
            <person name="Vesth T."/>
            <person name="Frisvad J.C."/>
            <person name="Nybo J.L."/>
            <person name="Theobald S."/>
            <person name="Kildgaard S."/>
            <person name="Isbrandt T."/>
            <person name="Kuo A."/>
            <person name="Sato A."/>
            <person name="Lyhne E.K."/>
            <person name="Kogle M.E."/>
            <person name="Wiebenga A."/>
            <person name="Kun R.S."/>
            <person name="Lubbers R.J."/>
            <person name="Makela M.R."/>
            <person name="Barry K."/>
            <person name="Chovatia M."/>
            <person name="Clum A."/>
            <person name="Daum C."/>
            <person name="Haridas S."/>
            <person name="He G."/>
            <person name="LaButti K."/>
            <person name="Lipzen A."/>
            <person name="Mondo S."/>
            <person name="Riley R."/>
            <person name="Salamov A."/>
            <person name="Simmons B.A."/>
            <person name="Magnuson J.K."/>
            <person name="Henrissat B."/>
            <person name="Mortensen U.H."/>
            <person name="Larsen T.O."/>
            <person name="Devries R.P."/>
            <person name="Grigoriev I.V."/>
            <person name="Machida M."/>
            <person name="Baker S.E."/>
            <person name="Andersen M.R."/>
        </authorList>
    </citation>
    <scope>NUCLEOTIDE SEQUENCE [LARGE SCALE GENOMIC DNA]</scope>
    <source>
        <strain evidence="4 5">CBS 117626</strain>
    </source>
</reference>
<evidence type="ECO:0000259" key="3">
    <source>
        <dbReference type="SMART" id="SM00939"/>
    </source>
</evidence>
<dbReference type="PANTHER" id="PTHR43056:SF10">
    <property type="entry name" value="COCE_NOND FAMILY, PUTATIVE (AFU_ORTHOLOGUE AFUA_7G00600)-RELATED"/>
    <property type="match status" value="1"/>
</dbReference>
<accession>A0A5N6UNK0</accession>